<evidence type="ECO:0000256" key="11">
    <source>
        <dbReference type="SAM" id="MobiDB-lite"/>
    </source>
</evidence>
<evidence type="ECO:0000256" key="8">
    <source>
        <dbReference type="ARBA" id="ARBA00023136"/>
    </source>
</evidence>
<dbReference type="GO" id="GO:0005315">
    <property type="term" value="F:phosphate transmembrane transporter activity"/>
    <property type="evidence" value="ECO:0007669"/>
    <property type="project" value="InterPro"/>
</dbReference>
<feature type="transmembrane region" description="Helical" evidence="9">
    <location>
        <begin position="159"/>
        <end position="177"/>
    </location>
</feature>
<feature type="region of interest" description="Disordered" evidence="11">
    <location>
        <begin position="1"/>
        <end position="23"/>
    </location>
</feature>
<name>A0A430FRB3_9BIFI</name>
<dbReference type="GO" id="GO:0006817">
    <property type="term" value="P:phosphate ion transport"/>
    <property type="evidence" value="ECO:0007669"/>
    <property type="project" value="UniProtKB-KW"/>
</dbReference>
<dbReference type="SUPFAM" id="SSF161098">
    <property type="entry name" value="MetI-like"/>
    <property type="match status" value="1"/>
</dbReference>
<gene>
    <name evidence="13" type="ORF">D2E24_1287</name>
</gene>
<dbReference type="Gene3D" id="1.10.3720.10">
    <property type="entry name" value="MetI-like"/>
    <property type="match status" value="1"/>
</dbReference>
<dbReference type="Pfam" id="PF00528">
    <property type="entry name" value="BPD_transp_1"/>
    <property type="match status" value="1"/>
</dbReference>
<dbReference type="InterPro" id="IPR000515">
    <property type="entry name" value="MetI-like"/>
</dbReference>
<feature type="transmembrane region" description="Helical" evidence="9">
    <location>
        <begin position="34"/>
        <end position="56"/>
    </location>
</feature>
<feature type="transmembrane region" description="Helical" evidence="9">
    <location>
        <begin position="129"/>
        <end position="153"/>
    </location>
</feature>
<feature type="transmembrane region" description="Helical" evidence="9">
    <location>
        <begin position="91"/>
        <end position="117"/>
    </location>
</feature>
<comment type="caution">
    <text evidence="13">The sequence shown here is derived from an EMBL/GenBank/DDBJ whole genome shotgun (WGS) entry which is preliminary data.</text>
</comment>
<organism evidence="13 14">
    <name type="scientific">Bifidobacterium samirii</name>
    <dbReference type="NCBI Taxonomy" id="2306974"/>
    <lineage>
        <taxon>Bacteria</taxon>
        <taxon>Bacillati</taxon>
        <taxon>Actinomycetota</taxon>
        <taxon>Actinomycetes</taxon>
        <taxon>Bifidobacteriales</taxon>
        <taxon>Bifidobacteriaceae</taxon>
        <taxon>Bifidobacterium</taxon>
    </lineage>
</organism>
<proteinExistence type="inferred from homology"/>
<evidence type="ECO:0000256" key="7">
    <source>
        <dbReference type="ARBA" id="ARBA00022989"/>
    </source>
</evidence>
<comment type="similarity">
    <text evidence="2 10">Belongs to the binding-protein-dependent transport system permease family. CysTW subfamily.</text>
</comment>
<evidence type="ECO:0000256" key="9">
    <source>
        <dbReference type="RuleBase" id="RU363032"/>
    </source>
</evidence>
<feature type="transmembrane region" description="Helical" evidence="9">
    <location>
        <begin position="184"/>
        <end position="203"/>
    </location>
</feature>
<dbReference type="InterPro" id="IPR011864">
    <property type="entry name" value="Phosphate_PstC"/>
</dbReference>
<evidence type="ECO:0000256" key="3">
    <source>
        <dbReference type="ARBA" id="ARBA00022448"/>
    </source>
</evidence>
<dbReference type="PANTHER" id="PTHR30425:SF1">
    <property type="entry name" value="PHOSPHATE TRANSPORT SYSTEM PERMEASE PROTEIN PSTC"/>
    <property type="match status" value="1"/>
</dbReference>
<dbReference type="RefSeq" id="WP_125968557.1">
    <property type="nucleotide sequence ID" value="NZ_QXGK01000012.1"/>
</dbReference>
<feature type="domain" description="ABC transmembrane type-1" evidence="12">
    <location>
        <begin position="92"/>
        <end position="319"/>
    </location>
</feature>
<evidence type="ECO:0000256" key="1">
    <source>
        <dbReference type="ARBA" id="ARBA00004651"/>
    </source>
</evidence>
<sequence length="329" mass="34755">MSSQASSPAAHPTRPARAAGEGRSGKTADKVFRAVANAAGILILVVLAAVFLFLLYRAWPLIGGDRDANVATIESFTGGKAHGFWQYVGPLVFGTVLVSALSLIIAFFVALGIALFISHYAPKRLAAALSYVVDLLAAIPSVIYGLWGGLILVPAIHPFWNWVATYLGWIPIFAGPAANPSRTVATVSVVLAVMILPIITSVSRDIFLQTPRLQEEAALALGATKWEMIRLAVLPFGKSGIISASMLGLGRALGETMAVLMILSPGLNYSIRLLQASQNQTIAANIAAQYGEANELGVSTLIGTGLVLFVITFLVNFIARKITEKASAQ</sequence>
<dbReference type="OrthoDB" id="9785113at2"/>
<keyword evidence="6 9" id="KW-0812">Transmembrane</keyword>
<dbReference type="InterPro" id="IPR051124">
    <property type="entry name" value="Phosphate_Transport_Permease"/>
</dbReference>
<evidence type="ECO:0000256" key="2">
    <source>
        <dbReference type="ARBA" id="ARBA00007069"/>
    </source>
</evidence>
<keyword evidence="3 9" id="KW-0813">Transport</keyword>
<evidence type="ECO:0000259" key="12">
    <source>
        <dbReference type="PROSITE" id="PS50928"/>
    </source>
</evidence>
<keyword evidence="4 10" id="KW-1003">Cell membrane</keyword>
<dbReference type="NCBIfam" id="TIGR02138">
    <property type="entry name" value="phosphate_pstC"/>
    <property type="match status" value="1"/>
</dbReference>
<dbReference type="InterPro" id="IPR035906">
    <property type="entry name" value="MetI-like_sf"/>
</dbReference>
<dbReference type="CDD" id="cd06261">
    <property type="entry name" value="TM_PBP2"/>
    <property type="match status" value="1"/>
</dbReference>
<evidence type="ECO:0000256" key="6">
    <source>
        <dbReference type="ARBA" id="ARBA00022692"/>
    </source>
</evidence>
<feature type="transmembrane region" description="Helical" evidence="9">
    <location>
        <begin position="298"/>
        <end position="319"/>
    </location>
</feature>
<evidence type="ECO:0000313" key="13">
    <source>
        <dbReference type="EMBL" id="RSX55383.1"/>
    </source>
</evidence>
<protein>
    <recommendedName>
        <fullName evidence="10">Phosphate transport system permease protein</fullName>
    </recommendedName>
</protein>
<dbReference type="Proteomes" id="UP000287470">
    <property type="component" value="Unassembled WGS sequence"/>
</dbReference>
<dbReference type="EMBL" id="QXGK01000012">
    <property type="protein sequence ID" value="RSX55383.1"/>
    <property type="molecule type" value="Genomic_DNA"/>
</dbReference>
<dbReference type="AlphaFoldDB" id="A0A430FRB3"/>
<feature type="compositionally biased region" description="Low complexity" evidence="11">
    <location>
        <begin position="1"/>
        <end position="19"/>
    </location>
</feature>
<keyword evidence="7 9" id="KW-1133">Transmembrane helix</keyword>
<dbReference type="PANTHER" id="PTHR30425">
    <property type="entry name" value="PHOSPHATE TRANSPORT SYSTEM PERMEASE PROTEIN PST"/>
    <property type="match status" value="1"/>
</dbReference>
<comment type="subcellular location">
    <subcellularLocation>
        <location evidence="1 9">Cell membrane</location>
        <topology evidence="1 9">Multi-pass membrane protein</topology>
    </subcellularLocation>
</comment>
<accession>A0A430FRB3</accession>
<evidence type="ECO:0000256" key="10">
    <source>
        <dbReference type="RuleBase" id="RU363054"/>
    </source>
</evidence>
<evidence type="ECO:0000256" key="4">
    <source>
        <dbReference type="ARBA" id="ARBA00022475"/>
    </source>
</evidence>
<keyword evidence="5 10" id="KW-0592">Phosphate transport</keyword>
<dbReference type="PROSITE" id="PS50928">
    <property type="entry name" value="ABC_TM1"/>
    <property type="match status" value="1"/>
</dbReference>
<keyword evidence="8 9" id="KW-0472">Membrane</keyword>
<evidence type="ECO:0000313" key="14">
    <source>
        <dbReference type="Proteomes" id="UP000287470"/>
    </source>
</evidence>
<comment type="function">
    <text evidence="10">Part of the binding-protein-dependent transport system for phosphate; probably responsible for the translocation of the substrate across the membrane.</text>
</comment>
<evidence type="ECO:0000256" key="5">
    <source>
        <dbReference type="ARBA" id="ARBA00022592"/>
    </source>
</evidence>
<keyword evidence="14" id="KW-1185">Reference proteome</keyword>
<reference evidence="13 14" key="1">
    <citation type="submission" date="2018-09" db="EMBL/GenBank/DDBJ databases">
        <title>Characterization of the phylogenetic diversity of five novel species belonging to the genus Bifidobacterium.</title>
        <authorList>
            <person name="Lugli G.A."/>
            <person name="Duranti S."/>
            <person name="Milani C."/>
        </authorList>
    </citation>
    <scope>NUCLEOTIDE SEQUENCE [LARGE SCALE GENOMIC DNA]</scope>
    <source>
        <strain evidence="13 14">2033B</strain>
    </source>
</reference>
<dbReference type="GO" id="GO:0005886">
    <property type="term" value="C:plasma membrane"/>
    <property type="evidence" value="ECO:0007669"/>
    <property type="project" value="UniProtKB-SubCell"/>
</dbReference>